<dbReference type="AlphaFoldDB" id="A0A2D0N6D0"/>
<organism evidence="3 4">
    <name type="scientific">Flavilitoribacter nigricans (strain ATCC 23147 / DSM 23189 / NBRC 102662 / NCIMB 1420 / SS-2)</name>
    <name type="common">Lewinella nigricans</name>
    <dbReference type="NCBI Taxonomy" id="1122177"/>
    <lineage>
        <taxon>Bacteria</taxon>
        <taxon>Pseudomonadati</taxon>
        <taxon>Bacteroidota</taxon>
        <taxon>Saprospiria</taxon>
        <taxon>Saprospirales</taxon>
        <taxon>Lewinellaceae</taxon>
        <taxon>Flavilitoribacter</taxon>
    </lineage>
</organism>
<dbReference type="InterPro" id="IPR006328">
    <property type="entry name" value="2-HAD"/>
</dbReference>
<dbReference type="EMBL" id="PDUD01000027">
    <property type="protein sequence ID" value="PHN04055.1"/>
    <property type="molecule type" value="Genomic_DNA"/>
</dbReference>
<dbReference type="InterPro" id="IPR023198">
    <property type="entry name" value="PGP-like_dom2"/>
</dbReference>
<dbReference type="InterPro" id="IPR006439">
    <property type="entry name" value="HAD-SF_hydro_IA"/>
</dbReference>
<comment type="similarity">
    <text evidence="1">Belongs to the HAD-like hydrolase superfamily. S-2-haloalkanoic acid dehalogenase family.</text>
</comment>
<dbReference type="NCBIfam" id="TIGR01428">
    <property type="entry name" value="HAD_type_II"/>
    <property type="match status" value="1"/>
</dbReference>
<reference evidence="3 4" key="1">
    <citation type="submission" date="2017-10" db="EMBL/GenBank/DDBJ databases">
        <title>The draft genome sequence of Lewinella nigricans NBRC 102662.</title>
        <authorList>
            <person name="Wang K."/>
        </authorList>
    </citation>
    <scope>NUCLEOTIDE SEQUENCE [LARGE SCALE GENOMIC DNA]</scope>
    <source>
        <strain evidence="3 4">NBRC 102662</strain>
    </source>
</reference>
<evidence type="ECO:0000256" key="2">
    <source>
        <dbReference type="ARBA" id="ARBA00022801"/>
    </source>
</evidence>
<protein>
    <submittedName>
        <fullName evidence="3">Haloacid dehalogenase type II</fullName>
    </submittedName>
</protein>
<dbReference type="SFLD" id="SFLDG01129">
    <property type="entry name" value="C1.5:_HAD__Beta-PGM__Phosphata"/>
    <property type="match status" value="1"/>
</dbReference>
<dbReference type="SUPFAM" id="SSF56784">
    <property type="entry name" value="HAD-like"/>
    <property type="match status" value="1"/>
</dbReference>
<dbReference type="Gene3D" id="1.10.150.240">
    <property type="entry name" value="Putative phosphatase, domain 2"/>
    <property type="match status" value="1"/>
</dbReference>
<evidence type="ECO:0000256" key="1">
    <source>
        <dbReference type="ARBA" id="ARBA00008106"/>
    </source>
</evidence>
<dbReference type="Proteomes" id="UP000223913">
    <property type="component" value="Unassembled WGS sequence"/>
</dbReference>
<keyword evidence="2" id="KW-0378">Hydrolase</keyword>
<evidence type="ECO:0000313" key="4">
    <source>
        <dbReference type="Proteomes" id="UP000223913"/>
    </source>
</evidence>
<proteinExistence type="inferred from homology"/>
<sequence>MTRPTTIFLDVNETLLDLTALKTSVGKALGGREELLPLWFTTMLQHSLVASAMDQYENFGTIGVATMQMVARNQGIELSEADARAAVAPIISLPPHPDVPPALEKLKDAGFQLYTLTNSSQEGVRAQMANAKLDPFLAGKLSVEEIALYKPNRHVYRWAARKVGTPVSECMMIAAHGWDVAGAMAAGLRAAFVSRPGQQMYPLAPRPELVFPSFTPLVEALLAMD</sequence>
<name>A0A2D0N6D0_FLAN2</name>
<dbReference type="GO" id="GO:0019120">
    <property type="term" value="F:hydrolase activity, acting on acid halide bonds, in C-halide compounds"/>
    <property type="evidence" value="ECO:0007669"/>
    <property type="project" value="InterPro"/>
</dbReference>
<dbReference type="NCBIfam" id="TIGR01493">
    <property type="entry name" value="HAD-SF-IA-v2"/>
    <property type="match status" value="1"/>
</dbReference>
<dbReference type="PRINTS" id="PR00413">
    <property type="entry name" value="HADHALOGNASE"/>
</dbReference>
<dbReference type="RefSeq" id="WP_099152440.1">
    <property type="nucleotide sequence ID" value="NZ_PDUD01000027.1"/>
</dbReference>
<dbReference type="Gene3D" id="3.40.50.1000">
    <property type="entry name" value="HAD superfamily/HAD-like"/>
    <property type="match status" value="1"/>
</dbReference>
<dbReference type="PANTHER" id="PTHR43316">
    <property type="entry name" value="HYDROLASE, HALOACID DELAHOGENASE-RELATED"/>
    <property type="match status" value="1"/>
</dbReference>
<dbReference type="InterPro" id="IPR023214">
    <property type="entry name" value="HAD_sf"/>
</dbReference>
<dbReference type="PANTHER" id="PTHR43316:SF3">
    <property type="entry name" value="HALOACID DEHALOGENASE, TYPE II (AFU_ORTHOLOGUE AFUA_2G07750)-RELATED"/>
    <property type="match status" value="1"/>
</dbReference>
<dbReference type="SFLD" id="SFLDS00003">
    <property type="entry name" value="Haloacid_Dehalogenase"/>
    <property type="match status" value="1"/>
</dbReference>
<gene>
    <name evidence="3" type="ORF">CRP01_22925</name>
</gene>
<comment type="caution">
    <text evidence="3">The sequence shown here is derived from an EMBL/GenBank/DDBJ whole genome shotgun (WGS) entry which is preliminary data.</text>
</comment>
<evidence type="ECO:0000313" key="3">
    <source>
        <dbReference type="EMBL" id="PHN04055.1"/>
    </source>
</evidence>
<accession>A0A2D0N6D0</accession>
<dbReference type="Pfam" id="PF00702">
    <property type="entry name" value="Hydrolase"/>
    <property type="match status" value="1"/>
</dbReference>
<dbReference type="InterPro" id="IPR036412">
    <property type="entry name" value="HAD-like_sf"/>
</dbReference>
<dbReference type="CDD" id="cd02588">
    <property type="entry name" value="HAD_L2-DEX"/>
    <property type="match status" value="1"/>
</dbReference>
<dbReference type="OrthoDB" id="264363at2"/>
<dbReference type="InterPro" id="IPR051540">
    <property type="entry name" value="S-2-haloacid_dehalogenase"/>
</dbReference>
<keyword evidence="4" id="KW-1185">Reference proteome</keyword>